<keyword evidence="4" id="KW-1185">Reference proteome</keyword>
<feature type="signal peptide" evidence="1">
    <location>
        <begin position="1"/>
        <end position="28"/>
    </location>
</feature>
<sequence>MLYDLQRGLLIVASLIQLLFYSAPPCFCFRPIPPWNCIPTCFQEGSYPRHQNSPDDFYQFNNVNLPEQQHQEQKSWLPFHNGEESVSYITKTTPNPINELIDATRLMSRQRQPISMFKQHDNDLLEALNILNLTTSMYPSPISVVGRTFEDISVAGQKSIPPRVLANDNSHRAHPLRIGKLTNLDQTEYSKDKLQRTFNVLKRPKAYSAKNAYQRNYLIKRAAFPSAVCNSRRLRKVMLQAMLPDVSESKRSVTKATEYAYHGIKFDVICAEGDFSYTIHAKKYCEATKENMTCFAFR</sequence>
<dbReference type="OMA" id="HAKKYCE"/>
<protein>
    <recommendedName>
        <fullName evidence="2">Ground-like domain-containing protein</fullName>
    </recommendedName>
</protein>
<evidence type="ECO:0000256" key="1">
    <source>
        <dbReference type="SAM" id="SignalP"/>
    </source>
</evidence>
<gene>
    <name evidence="3" type="ORF">NLS_LOCUS391</name>
</gene>
<dbReference type="Proteomes" id="UP000277928">
    <property type="component" value="Unassembled WGS sequence"/>
</dbReference>
<feature type="chain" id="PRO_5018236593" description="Ground-like domain-containing protein" evidence="1">
    <location>
        <begin position="29"/>
        <end position="298"/>
    </location>
</feature>
<organism evidence="3 4">
    <name type="scientific">Litomosoides sigmodontis</name>
    <name type="common">Filarial nematode worm</name>
    <dbReference type="NCBI Taxonomy" id="42156"/>
    <lineage>
        <taxon>Eukaryota</taxon>
        <taxon>Metazoa</taxon>
        <taxon>Ecdysozoa</taxon>
        <taxon>Nematoda</taxon>
        <taxon>Chromadorea</taxon>
        <taxon>Rhabditida</taxon>
        <taxon>Spirurina</taxon>
        <taxon>Spiruromorpha</taxon>
        <taxon>Filarioidea</taxon>
        <taxon>Onchocercidae</taxon>
        <taxon>Litomosoides</taxon>
    </lineage>
</organism>
<dbReference type="AlphaFoldDB" id="A0A3P6TQI6"/>
<evidence type="ECO:0000313" key="4">
    <source>
        <dbReference type="Proteomes" id="UP000277928"/>
    </source>
</evidence>
<dbReference type="OrthoDB" id="5835604at2759"/>
<keyword evidence="1" id="KW-0732">Signal</keyword>
<reference evidence="3 4" key="1">
    <citation type="submission" date="2018-08" db="EMBL/GenBank/DDBJ databases">
        <authorList>
            <person name="Laetsch R D."/>
            <person name="Stevens L."/>
            <person name="Kumar S."/>
            <person name="Blaxter L. M."/>
        </authorList>
    </citation>
    <scope>NUCLEOTIDE SEQUENCE [LARGE SCALE GENOMIC DNA]</scope>
</reference>
<dbReference type="EMBL" id="UYRX01000009">
    <property type="protein sequence ID" value="VDK68328.1"/>
    <property type="molecule type" value="Genomic_DNA"/>
</dbReference>
<dbReference type="Pfam" id="PF04155">
    <property type="entry name" value="Ground-like"/>
    <property type="match status" value="1"/>
</dbReference>
<name>A0A3P6TQI6_LITSI</name>
<feature type="domain" description="Ground-like" evidence="2">
    <location>
        <begin position="228"/>
        <end position="297"/>
    </location>
</feature>
<evidence type="ECO:0000259" key="2">
    <source>
        <dbReference type="Pfam" id="PF04155"/>
    </source>
</evidence>
<evidence type="ECO:0000313" key="3">
    <source>
        <dbReference type="EMBL" id="VDK68328.1"/>
    </source>
</evidence>
<dbReference type="InterPro" id="IPR007284">
    <property type="entry name" value="Ground-like_dom"/>
</dbReference>
<accession>A0A3P6TQI6</accession>
<proteinExistence type="predicted"/>